<organism evidence="2 3">
    <name type="scientific">Colletotrichum godetiae</name>
    <dbReference type="NCBI Taxonomy" id="1209918"/>
    <lineage>
        <taxon>Eukaryota</taxon>
        <taxon>Fungi</taxon>
        <taxon>Dikarya</taxon>
        <taxon>Ascomycota</taxon>
        <taxon>Pezizomycotina</taxon>
        <taxon>Sordariomycetes</taxon>
        <taxon>Hypocreomycetidae</taxon>
        <taxon>Glomerellales</taxon>
        <taxon>Glomerellaceae</taxon>
        <taxon>Colletotrichum</taxon>
        <taxon>Colletotrichum acutatum species complex</taxon>
    </lineage>
</organism>
<keyword evidence="3" id="KW-1185">Reference proteome</keyword>
<comment type="caution">
    <text evidence="2">The sequence shown here is derived from an EMBL/GenBank/DDBJ whole genome shotgun (WGS) entry which is preliminary data.</text>
</comment>
<evidence type="ECO:0000313" key="2">
    <source>
        <dbReference type="EMBL" id="KAK1689920.1"/>
    </source>
</evidence>
<dbReference type="AlphaFoldDB" id="A0AAJ0EXI3"/>
<protein>
    <submittedName>
        <fullName evidence="2">Uncharacterized protein</fullName>
    </submittedName>
</protein>
<evidence type="ECO:0000256" key="1">
    <source>
        <dbReference type="SAM" id="MobiDB-lite"/>
    </source>
</evidence>
<dbReference type="GeneID" id="85451700"/>
<evidence type="ECO:0000313" key="3">
    <source>
        <dbReference type="Proteomes" id="UP001224890"/>
    </source>
</evidence>
<accession>A0AAJ0EXI3</accession>
<dbReference type="RefSeq" id="XP_060433615.1">
    <property type="nucleotide sequence ID" value="XM_060567174.1"/>
</dbReference>
<feature type="compositionally biased region" description="Polar residues" evidence="1">
    <location>
        <begin position="36"/>
        <end position="45"/>
    </location>
</feature>
<sequence length="249" mass="27969">MCPEECRPLSRSSGRNPVRQRTPGGEAGKMRKETGGKQNSPWLSSPCIQFLPPRTARQTAKSSRIDDLKGMLTGSLPREEGGLYQGTCGGQAHIEWHRPRGRGPISRKTCIAIKPFNGVFQPAKTAFPWHAWLPLGGKASDGWPWPLGAADERQGKTKMNAVAATRDIFVLRRNRTHADGWPSSFIQCGEWTWQSSSHHCYTLIFANWTSVEFKQLSRNEARHLADCRAKTAFRRDQPLAADRCRMEID</sequence>
<feature type="region of interest" description="Disordered" evidence="1">
    <location>
        <begin position="1"/>
        <end position="45"/>
    </location>
</feature>
<name>A0AAJ0EXI3_9PEZI</name>
<reference evidence="2" key="1">
    <citation type="submission" date="2021-06" db="EMBL/GenBank/DDBJ databases">
        <title>Comparative genomics, transcriptomics and evolutionary studies reveal genomic signatures of adaptation to plant cell wall in hemibiotrophic fungi.</title>
        <authorList>
            <consortium name="DOE Joint Genome Institute"/>
            <person name="Baroncelli R."/>
            <person name="Diaz J.F."/>
            <person name="Benocci T."/>
            <person name="Peng M."/>
            <person name="Battaglia E."/>
            <person name="Haridas S."/>
            <person name="Andreopoulos W."/>
            <person name="Labutti K."/>
            <person name="Pangilinan J."/>
            <person name="Floch G.L."/>
            <person name="Makela M.R."/>
            <person name="Henrissat B."/>
            <person name="Grigoriev I.V."/>
            <person name="Crouch J.A."/>
            <person name="De Vries R.P."/>
            <person name="Sukno S.A."/>
            <person name="Thon M.R."/>
        </authorList>
    </citation>
    <scope>NUCLEOTIDE SEQUENCE</scope>
    <source>
        <strain evidence="2">CBS 193.32</strain>
    </source>
</reference>
<dbReference type="Proteomes" id="UP001224890">
    <property type="component" value="Unassembled WGS sequence"/>
</dbReference>
<dbReference type="EMBL" id="JAHMHR010000007">
    <property type="protein sequence ID" value="KAK1689920.1"/>
    <property type="molecule type" value="Genomic_DNA"/>
</dbReference>
<proteinExistence type="predicted"/>
<gene>
    <name evidence="2" type="ORF">BDP55DRAFT_383099</name>
</gene>